<dbReference type="EMBL" id="JH159153">
    <property type="protein sequence ID" value="EGZ21802.1"/>
    <property type="molecule type" value="Genomic_DNA"/>
</dbReference>
<accession>G4Z7P8</accession>
<dbReference type="InParanoid" id="G4Z7P8"/>
<dbReference type="InterPro" id="IPR017455">
    <property type="entry name" value="Znf_FYVE-rel"/>
</dbReference>
<dbReference type="GeneID" id="20657238"/>
<feature type="region of interest" description="Disordered" evidence="5">
    <location>
        <begin position="380"/>
        <end position="401"/>
    </location>
</feature>
<evidence type="ECO:0000256" key="4">
    <source>
        <dbReference type="PROSITE-ProRule" id="PRU00091"/>
    </source>
</evidence>
<dbReference type="GO" id="GO:0008270">
    <property type="term" value="F:zinc ion binding"/>
    <property type="evidence" value="ECO:0007669"/>
    <property type="project" value="UniProtKB-KW"/>
</dbReference>
<dbReference type="PROSITE" id="PS50178">
    <property type="entry name" value="ZF_FYVE"/>
    <property type="match status" value="1"/>
</dbReference>
<dbReference type="InterPro" id="IPR011011">
    <property type="entry name" value="Znf_FYVE_PHD"/>
</dbReference>
<evidence type="ECO:0000256" key="5">
    <source>
        <dbReference type="SAM" id="MobiDB-lite"/>
    </source>
</evidence>
<dbReference type="InterPro" id="IPR000306">
    <property type="entry name" value="Znf_FYVE"/>
</dbReference>
<evidence type="ECO:0000256" key="2">
    <source>
        <dbReference type="ARBA" id="ARBA00022771"/>
    </source>
</evidence>
<keyword evidence="2 4" id="KW-0863">Zinc-finger</keyword>
<dbReference type="SUPFAM" id="SSF57903">
    <property type="entry name" value="FYVE/PHD zinc finger"/>
    <property type="match status" value="1"/>
</dbReference>
<keyword evidence="3" id="KW-0862">Zinc</keyword>
<dbReference type="PANTHER" id="PTHR43102:SF2">
    <property type="entry name" value="GAF DOMAIN-CONTAINING PROTEIN"/>
    <property type="match status" value="1"/>
</dbReference>
<organism evidence="7 8">
    <name type="scientific">Phytophthora sojae (strain P6497)</name>
    <name type="common">Soybean stem and root rot agent</name>
    <name type="synonym">Phytophthora megasperma f. sp. glycines</name>
    <dbReference type="NCBI Taxonomy" id="1094619"/>
    <lineage>
        <taxon>Eukaryota</taxon>
        <taxon>Sar</taxon>
        <taxon>Stramenopiles</taxon>
        <taxon>Oomycota</taxon>
        <taxon>Peronosporomycetes</taxon>
        <taxon>Peronosporales</taxon>
        <taxon>Peronosporaceae</taxon>
        <taxon>Phytophthora</taxon>
    </lineage>
</organism>
<proteinExistence type="predicted"/>
<evidence type="ECO:0000259" key="6">
    <source>
        <dbReference type="PROSITE" id="PS50178"/>
    </source>
</evidence>
<dbReference type="CDD" id="cd00065">
    <property type="entry name" value="FYVE_like_SF"/>
    <property type="match status" value="1"/>
</dbReference>
<dbReference type="OMA" id="VDLAYTC"/>
<evidence type="ECO:0000256" key="3">
    <source>
        <dbReference type="ARBA" id="ARBA00022833"/>
    </source>
</evidence>
<dbReference type="KEGG" id="psoj:PHYSODRAFT_495893"/>
<dbReference type="Gene3D" id="3.30.40.10">
    <property type="entry name" value="Zinc/RING finger domain, C3HC4 (zinc finger)"/>
    <property type="match status" value="1"/>
</dbReference>
<dbReference type="InterPro" id="IPR013083">
    <property type="entry name" value="Znf_RING/FYVE/PHD"/>
</dbReference>
<dbReference type="RefSeq" id="XP_009524519.1">
    <property type="nucleotide sequence ID" value="XM_009526224.1"/>
</dbReference>
<evidence type="ECO:0000313" key="7">
    <source>
        <dbReference type="EMBL" id="EGZ21802.1"/>
    </source>
</evidence>
<dbReference type="Pfam" id="PF01363">
    <property type="entry name" value="FYVE"/>
    <property type="match status" value="1"/>
</dbReference>
<sequence>MADSLPLSFPALSNCVQSARSGPKVVPGVPVSSWKQDDKVLRCGICAKKFGLLRWKHHCRACGDICCRRCLGFCLVDVPEQGVDLAYTCARCVQKNTSKHALVGDVNWPYSGDSQGSRLHLSRSADSLATMTMSDCTQSPTPVSPCSFSWSITPTASPPQSARDFDVVVSQYRNQKLHSVCSLLVDYLDCVGGAIVLVQDQHLWVIAHKGLRSRVLRDPTFLSICSRALSTQNAFTFFGASPLFDVRESAGPALGCIVALDTRPRTAAAAAKMDVTLENLADHVMDLLAQEETILRVYASGDFKIFASSATDSFPAPSASFDGFSSTSSTVASGSLFSSVHTRPRRSSSFASSDEFFTRSANFKGDRSAIRKAVDVAFSSKNEQKRSALGTSRSVSALKAA</sequence>
<evidence type="ECO:0000256" key="1">
    <source>
        <dbReference type="ARBA" id="ARBA00022723"/>
    </source>
</evidence>
<dbReference type="AlphaFoldDB" id="G4Z7P8"/>
<evidence type="ECO:0000313" key="8">
    <source>
        <dbReference type="Proteomes" id="UP000002640"/>
    </source>
</evidence>
<keyword evidence="1" id="KW-0479">Metal-binding</keyword>
<feature type="domain" description="FYVE-type" evidence="6">
    <location>
        <begin position="37"/>
        <end position="97"/>
    </location>
</feature>
<gene>
    <name evidence="7" type="ORF">PHYSODRAFT_495893</name>
</gene>
<protein>
    <recommendedName>
        <fullName evidence="6">FYVE-type domain-containing protein</fullName>
    </recommendedName>
</protein>
<dbReference type="Proteomes" id="UP000002640">
    <property type="component" value="Unassembled WGS sequence"/>
</dbReference>
<dbReference type="SMR" id="G4Z7P8"/>
<name>G4Z7P8_PHYSP</name>
<dbReference type="PANTHER" id="PTHR43102">
    <property type="entry name" value="SLR1143 PROTEIN"/>
    <property type="match status" value="1"/>
</dbReference>
<dbReference type="SMART" id="SM00064">
    <property type="entry name" value="FYVE"/>
    <property type="match status" value="1"/>
</dbReference>
<reference evidence="7 8" key="1">
    <citation type="journal article" date="2006" name="Science">
        <title>Phytophthora genome sequences uncover evolutionary origins and mechanisms of pathogenesis.</title>
        <authorList>
            <person name="Tyler B.M."/>
            <person name="Tripathy S."/>
            <person name="Zhang X."/>
            <person name="Dehal P."/>
            <person name="Jiang R.H."/>
            <person name="Aerts A."/>
            <person name="Arredondo F.D."/>
            <person name="Baxter L."/>
            <person name="Bensasson D."/>
            <person name="Beynon J.L."/>
            <person name="Chapman J."/>
            <person name="Damasceno C.M."/>
            <person name="Dorrance A.E."/>
            <person name="Dou D."/>
            <person name="Dickerman A.W."/>
            <person name="Dubchak I.L."/>
            <person name="Garbelotto M."/>
            <person name="Gijzen M."/>
            <person name="Gordon S.G."/>
            <person name="Govers F."/>
            <person name="Grunwald N.J."/>
            <person name="Huang W."/>
            <person name="Ivors K.L."/>
            <person name="Jones R.W."/>
            <person name="Kamoun S."/>
            <person name="Krampis K."/>
            <person name="Lamour K.H."/>
            <person name="Lee M.K."/>
            <person name="McDonald W.H."/>
            <person name="Medina M."/>
            <person name="Meijer H.J."/>
            <person name="Nordberg E.K."/>
            <person name="Maclean D.J."/>
            <person name="Ospina-Giraldo M.D."/>
            <person name="Morris P.F."/>
            <person name="Phuntumart V."/>
            <person name="Putnam N.H."/>
            <person name="Rash S."/>
            <person name="Rose J.K."/>
            <person name="Sakihama Y."/>
            <person name="Salamov A.A."/>
            <person name="Savidor A."/>
            <person name="Scheuring C.F."/>
            <person name="Smith B.M."/>
            <person name="Sobral B.W."/>
            <person name="Terry A."/>
            <person name="Torto-Alalibo T.A."/>
            <person name="Win J."/>
            <person name="Xu Z."/>
            <person name="Zhang H."/>
            <person name="Grigoriev I.V."/>
            <person name="Rokhsar D.S."/>
            <person name="Boore J.L."/>
        </authorList>
    </citation>
    <scope>NUCLEOTIDE SEQUENCE [LARGE SCALE GENOMIC DNA]</scope>
    <source>
        <strain evidence="7 8">P6497</strain>
    </source>
</reference>
<keyword evidence="8" id="KW-1185">Reference proteome</keyword>